<keyword evidence="5" id="KW-1185">Reference proteome</keyword>
<dbReference type="RefSeq" id="WP_171783592.1">
    <property type="nucleotide sequence ID" value="NZ_BAAAML010000006.1"/>
</dbReference>
<evidence type="ECO:0000256" key="2">
    <source>
        <dbReference type="ARBA" id="ARBA00022553"/>
    </source>
</evidence>
<dbReference type="Gene3D" id="3.40.50.980">
    <property type="match status" value="2"/>
</dbReference>
<dbReference type="Gene3D" id="1.10.1200.10">
    <property type="entry name" value="ACP-like"/>
    <property type="match status" value="1"/>
</dbReference>
<dbReference type="InterPro" id="IPR045851">
    <property type="entry name" value="AMP-bd_C_sf"/>
</dbReference>
<evidence type="ECO:0000259" key="3">
    <source>
        <dbReference type="PROSITE" id="PS50075"/>
    </source>
</evidence>
<dbReference type="SUPFAM" id="SSF47336">
    <property type="entry name" value="ACP-like"/>
    <property type="match status" value="1"/>
</dbReference>
<dbReference type="InterPro" id="IPR010071">
    <property type="entry name" value="AA_adenyl_dom"/>
</dbReference>
<dbReference type="InterPro" id="IPR013120">
    <property type="entry name" value="FAR_NAD-bd"/>
</dbReference>
<dbReference type="Gene3D" id="2.30.38.10">
    <property type="entry name" value="Luciferase, Domain 3"/>
    <property type="match status" value="1"/>
</dbReference>
<dbReference type="SUPFAM" id="SSF51735">
    <property type="entry name" value="NAD(P)-binding Rossmann-fold domains"/>
    <property type="match status" value="1"/>
</dbReference>
<sequence>MADARTLTQQLDEITRRQPDDPAVIDTGGTTTFTDLQHASREIAARLAAAGVGHGDVVGVVGHRGARTLASMLAVLRRGAAYLPVDPATPRARLATMVESTGCQVVVTTTDQRVADGLATVVDARADHPTDDTPLRDLPADAEDHAYVMFTSGSTGTPKAVGVTHGGILHLATRNGFLALGPGHRVLHASTLAFDASTLEIWPALLNGACLVVVESDLLLAPEALGERLRTHRVDTAFFTTSLLHHLARTHPPLFDALSQVMTGGEALDVRHAAVVARRVDRLINCYGPTEGTVVATAQVIDPDADGPAPIGRPLPYVDCQLLDEDDGPVRGAGVGELLIGGVGVATGYLHDPERTREKFVLLETAPGRSSRYYRTGDLVRRTGDGLLFFEGRLDSQVKVRGYRIEPAEVEQALRRLDDVTEAAVVDAEDETGRWLVAGVVLSGDRLDSTGVRTRLASVLPDYMLPADIVDLTEIPRTPSGKADRGALRDLAARRRSTGADPDAVPSPGTLAEHVAAAWAATLGVPASAPDEHFFDVGGTSLGAARLVARIQAELELDGASGYDLIRALLSAPRLDDFTAKVGSVVENAGASQPAPEATDRWRADIHLPETTPLADAGHGDRILLTGATGFFGSYLLRELLARTDAVVECLVRAQDPAAGRRRIADAQAAYGHGPLDDDRIVALPADLTAPDLGLSPATFDALARRTSRVYHSAAQVNFVYPYEWLRPTNVDGTRTLARLALRGGGIPLHYVSTIALLSGMGSADVRTLTEDDAVEHVERMSMGYPESKWVAEKVLGLAAVRGVPVSVYRPYEITGNQHDGAWNTEAAIVAFFKAIVEMGVTPDAALPLDFVPADYLARALVWLGERTGNVAGKTYHLTNPSFALLSDMVDRLRLAGHRITTIGYDEWVEELRAFCATSPDHPIVAFLPIFTTVAAQRDVTVKELYFEDLFPRFGQENAEAGLAGSGIECPPVDAAMLDAYIDWFHTIGWIESPARTQAFERA</sequence>
<dbReference type="InterPro" id="IPR010080">
    <property type="entry name" value="Thioester_reductase-like_dom"/>
</dbReference>
<dbReference type="InterPro" id="IPR000873">
    <property type="entry name" value="AMP-dep_synth/lig_dom"/>
</dbReference>
<keyword evidence="2" id="KW-0597">Phosphoprotein</keyword>
<reference evidence="4 5" key="1">
    <citation type="submission" date="2020-05" db="EMBL/GenBank/DDBJ databases">
        <title>Genomic Encyclopedia of Type Strains, Phase III (KMG-III): the genomes of soil and plant-associated and newly described type strains.</title>
        <authorList>
            <person name="Whitman W."/>
        </authorList>
    </citation>
    <scope>NUCLEOTIDE SEQUENCE [LARGE SCALE GENOMIC DNA]</scope>
    <source>
        <strain evidence="4 5">KCTC 19046</strain>
    </source>
</reference>
<dbReference type="InterPro" id="IPR020845">
    <property type="entry name" value="AMP-binding_CS"/>
</dbReference>
<dbReference type="EMBL" id="JABEZU010000002">
    <property type="protein sequence ID" value="NOV97374.1"/>
    <property type="molecule type" value="Genomic_DNA"/>
</dbReference>
<keyword evidence="1" id="KW-0596">Phosphopantetheine</keyword>
<dbReference type="NCBIfam" id="TIGR01733">
    <property type="entry name" value="AA-adenyl-dom"/>
    <property type="match status" value="1"/>
</dbReference>
<dbReference type="InterPro" id="IPR009081">
    <property type="entry name" value="PP-bd_ACP"/>
</dbReference>
<dbReference type="SMART" id="SM00823">
    <property type="entry name" value="PKS_PP"/>
    <property type="match status" value="1"/>
</dbReference>
<dbReference type="InterPro" id="IPR036291">
    <property type="entry name" value="NAD(P)-bd_dom_sf"/>
</dbReference>
<dbReference type="PROSITE" id="PS00455">
    <property type="entry name" value="AMP_BINDING"/>
    <property type="match status" value="1"/>
</dbReference>
<dbReference type="Gene3D" id="3.30.300.30">
    <property type="match status" value="1"/>
</dbReference>
<name>A0ABX2A3Z0_9MICO</name>
<dbReference type="InterPro" id="IPR025110">
    <property type="entry name" value="AMP-bd_C"/>
</dbReference>
<dbReference type="InterPro" id="IPR036736">
    <property type="entry name" value="ACP-like_sf"/>
</dbReference>
<dbReference type="InterPro" id="IPR020806">
    <property type="entry name" value="PKS_PP-bd"/>
</dbReference>
<dbReference type="PANTHER" id="PTHR44845:SF6">
    <property type="entry name" value="BETA-ALANINE-ACTIVATING ENZYME"/>
    <property type="match status" value="1"/>
</dbReference>
<organism evidence="4 5">
    <name type="scientific">Isoptericola halotolerans</name>
    <dbReference type="NCBI Taxonomy" id="300560"/>
    <lineage>
        <taxon>Bacteria</taxon>
        <taxon>Bacillati</taxon>
        <taxon>Actinomycetota</taxon>
        <taxon>Actinomycetes</taxon>
        <taxon>Micrococcales</taxon>
        <taxon>Promicromonosporaceae</taxon>
        <taxon>Isoptericola</taxon>
    </lineage>
</organism>
<accession>A0ABX2A3Z0</accession>
<dbReference type="Proteomes" id="UP000757540">
    <property type="component" value="Unassembled WGS sequence"/>
</dbReference>
<dbReference type="Pfam" id="PF13193">
    <property type="entry name" value="AMP-binding_C"/>
    <property type="match status" value="1"/>
</dbReference>
<evidence type="ECO:0000313" key="5">
    <source>
        <dbReference type="Proteomes" id="UP000757540"/>
    </source>
</evidence>
<dbReference type="PROSITE" id="PS50075">
    <property type="entry name" value="CARRIER"/>
    <property type="match status" value="1"/>
</dbReference>
<protein>
    <submittedName>
        <fullName evidence="4">Amino acid adenylation domain-containing protein/thioester reductase-like protein</fullName>
    </submittedName>
</protein>
<dbReference type="SUPFAM" id="SSF56801">
    <property type="entry name" value="Acetyl-CoA synthetase-like"/>
    <property type="match status" value="1"/>
</dbReference>
<dbReference type="Pfam" id="PF00550">
    <property type="entry name" value="PP-binding"/>
    <property type="match status" value="1"/>
</dbReference>
<dbReference type="NCBIfam" id="TIGR01746">
    <property type="entry name" value="Thioester-redct"/>
    <property type="match status" value="1"/>
</dbReference>
<dbReference type="Pfam" id="PF00501">
    <property type="entry name" value="AMP-binding"/>
    <property type="match status" value="1"/>
</dbReference>
<dbReference type="Pfam" id="PF07993">
    <property type="entry name" value="NAD_binding_4"/>
    <property type="match status" value="1"/>
</dbReference>
<proteinExistence type="predicted"/>
<evidence type="ECO:0000256" key="1">
    <source>
        <dbReference type="ARBA" id="ARBA00022450"/>
    </source>
</evidence>
<evidence type="ECO:0000313" key="4">
    <source>
        <dbReference type="EMBL" id="NOV97374.1"/>
    </source>
</evidence>
<comment type="caution">
    <text evidence="4">The sequence shown here is derived from an EMBL/GenBank/DDBJ whole genome shotgun (WGS) entry which is preliminary data.</text>
</comment>
<dbReference type="CDD" id="cd05235">
    <property type="entry name" value="SDR_e1"/>
    <property type="match status" value="1"/>
</dbReference>
<dbReference type="PANTHER" id="PTHR44845">
    <property type="entry name" value="CARRIER DOMAIN-CONTAINING PROTEIN"/>
    <property type="match status" value="1"/>
</dbReference>
<dbReference type="Gene3D" id="3.40.50.720">
    <property type="entry name" value="NAD(P)-binding Rossmann-like Domain"/>
    <property type="match status" value="1"/>
</dbReference>
<feature type="domain" description="Carrier" evidence="3">
    <location>
        <begin position="506"/>
        <end position="586"/>
    </location>
</feature>
<gene>
    <name evidence="4" type="ORF">HDG69_001949</name>
</gene>